<dbReference type="EMBL" id="CP003032">
    <property type="protein sequence ID" value="AEN78999.1"/>
    <property type="molecule type" value="Genomic_DNA"/>
</dbReference>
<dbReference type="Proteomes" id="UP000001279">
    <property type="component" value="Chromosome"/>
</dbReference>
<dbReference type="AlphaFoldDB" id="G2SM12"/>
<evidence type="ECO:0000313" key="1">
    <source>
        <dbReference type="EMBL" id="AEN78999.1"/>
    </source>
</evidence>
<reference evidence="1 2" key="1">
    <citation type="journal article" date="2011" name="Microb. Cell Fact.">
        <title>Genome sequences and comparative genomics of two Lactobacillus ruminis strains from the bovine and human intestinal tracts.</title>
        <authorList>
            <person name="Forde B.M."/>
            <person name="Neville B.A."/>
            <person name="O'Donnell M.M."/>
            <person name="Riboulet-Bisson E."/>
            <person name="Claesson M.J."/>
            <person name="Coghlan A."/>
            <person name="Ross R.P."/>
            <person name="O'Toole P.W."/>
        </authorList>
    </citation>
    <scope>NUCLEOTIDE SEQUENCE [LARGE SCALE GENOMIC DNA]</scope>
    <source>
        <strain evidence="2">ATCC 27782 / RF3</strain>
    </source>
</reference>
<name>G2SM12_LIGR2</name>
<proteinExistence type="predicted"/>
<dbReference type="PATRIC" id="fig|1069534.5.peg.1879"/>
<accession>G2SM12</accession>
<dbReference type="HOGENOM" id="CLU_2666550_0_0_9"/>
<sequence>MSNKVGRKSAAFVRHFSILIHILPNAAPDESSHQALSQFVAKLFRDISVTEGNRPAYAKNRIQFAIECKASDFLI</sequence>
<evidence type="ECO:0000313" key="2">
    <source>
        <dbReference type="Proteomes" id="UP000001279"/>
    </source>
</evidence>
<organism evidence="1 2">
    <name type="scientific">Ligilactobacillus ruminis (strain ATCC 27782 / RF3)</name>
    <name type="common">Lactobacillus ruminis</name>
    <dbReference type="NCBI Taxonomy" id="1069534"/>
    <lineage>
        <taxon>Bacteria</taxon>
        <taxon>Bacillati</taxon>
        <taxon>Bacillota</taxon>
        <taxon>Bacilli</taxon>
        <taxon>Lactobacillales</taxon>
        <taxon>Lactobacillaceae</taxon>
        <taxon>Ligilactobacillus</taxon>
    </lineage>
</organism>
<keyword evidence="2" id="KW-1185">Reference proteome</keyword>
<protein>
    <submittedName>
        <fullName evidence="1">Uncharacterized protein</fullName>
    </submittedName>
</protein>
<dbReference type="KEGG" id="lrm:LRC_17620"/>
<gene>
    <name evidence="1" type="ordered locus">LRC_17620</name>
</gene>